<sequence>MGILQSIAAQGRQVKLNWIPSHVGVRGNETADAAAKRAAGGPQVTRHVSPSLRQIKAHAKRAAAQHAHHTHRQLEVRKRQAAWYAAATDYQSLDASSQQPRNIMMGDSAYAVPRKQKWRTRVNHIWVNRKGQYHRSAMVSLALGKPPL</sequence>
<dbReference type="InterPro" id="IPR002156">
    <property type="entry name" value="RNaseH_domain"/>
</dbReference>
<dbReference type="GO" id="GO:0003676">
    <property type="term" value="F:nucleic acid binding"/>
    <property type="evidence" value="ECO:0007669"/>
    <property type="project" value="InterPro"/>
</dbReference>
<dbReference type="InterPro" id="IPR012337">
    <property type="entry name" value="RNaseH-like_sf"/>
</dbReference>
<name>A0AAE1PAU2_9EUCA</name>
<dbReference type="PROSITE" id="PS50879">
    <property type="entry name" value="RNASE_H_1"/>
    <property type="match status" value="1"/>
</dbReference>
<gene>
    <name evidence="2" type="ORF">Pmani_024145</name>
</gene>
<dbReference type="InterPro" id="IPR036397">
    <property type="entry name" value="RNaseH_sf"/>
</dbReference>
<dbReference type="EMBL" id="JAWZYT010002515">
    <property type="protein sequence ID" value="KAK4303895.1"/>
    <property type="molecule type" value="Genomic_DNA"/>
</dbReference>
<evidence type="ECO:0000313" key="3">
    <source>
        <dbReference type="Proteomes" id="UP001292094"/>
    </source>
</evidence>
<evidence type="ECO:0000313" key="2">
    <source>
        <dbReference type="EMBL" id="KAK4303895.1"/>
    </source>
</evidence>
<proteinExistence type="predicted"/>
<accession>A0AAE1PAU2</accession>
<evidence type="ECO:0000259" key="1">
    <source>
        <dbReference type="PROSITE" id="PS50879"/>
    </source>
</evidence>
<dbReference type="SUPFAM" id="SSF53098">
    <property type="entry name" value="Ribonuclease H-like"/>
    <property type="match status" value="1"/>
</dbReference>
<dbReference type="Gene3D" id="3.30.420.10">
    <property type="entry name" value="Ribonuclease H-like superfamily/Ribonuclease H"/>
    <property type="match status" value="1"/>
</dbReference>
<keyword evidence="3" id="KW-1185">Reference proteome</keyword>
<organism evidence="2 3">
    <name type="scientific">Petrolisthes manimaculis</name>
    <dbReference type="NCBI Taxonomy" id="1843537"/>
    <lineage>
        <taxon>Eukaryota</taxon>
        <taxon>Metazoa</taxon>
        <taxon>Ecdysozoa</taxon>
        <taxon>Arthropoda</taxon>
        <taxon>Crustacea</taxon>
        <taxon>Multicrustacea</taxon>
        <taxon>Malacostraca</taxon>
        <taxon>Eumalacostraca</taxon>
        <taxon>Eucarida</taxon>
        <taxon>Decapoda</taxon>
        <taxon>Pleocyemata</taxon>
        <taxon>Anomura</taxon>
        <taxon>Galatheoidea</taxon>
        <taxon>Porcellanidae</taxon>
        <taxon>Petrolisthes</taxon>
    </lineage>
</organism>
<dbReference type="Proteomes" id="UP001292094">
    <property type="component" value="Unassembled WGS sequence"/>
</dbReference>
<feature type="domain" description="RNase H type-1" evidence="1">
    <location>
        <begin position="1"/>
        <end position="40"/>
    </location>
</feature>
<reference evidence="2" key="1">
    <citation type="submission" date="2023-11" db="EMBL/GenBank/DDBJ databases">
        <title>Genome assemblies of two species of porcelain crab, Petrolisthes cinctipes and Petrolisthes manimaculis (Anomura: Porcellanidae).</title>
        <authorList>
            <person name="Angst P."/>
        </authorList>
    </citation>
    <scope>NUCLEOTIDE SEQUENCE</scope>
    <source>
        <strain evidence="2">PB745_02</strain>
        <tissue evidence="2">Gill</tissue>
    </source>
</reference>
<protein>
    <recommendedName>
        <fullName evidence="1">RNase H type-1 domain-containing protein</fullName>
    </recommendedName>
</protein>
<dbReference type="AlphaFoldDB" id="A0AAE1PAU2"/>
<dbReference type="GO" id="GO:0004523">
    <property type="term" value="F:RNA-DNA hybrid ribonuclease activity"/>
    <property type="evidence" value="ECO:0007669"/>
    <property type="project" value="InterPro"/>
</dbReference>
<comment type="caution">
    <text evidence="2">The sequence shown here is derived from an EMBL/GenBank/DDBJ whole genome shotgun (WGS) entry which is preliminary data.</text>
</comment>